<dbReference type="GO" id="GO:0003688">
    <property type="term" value="F:DNA replication origin binding"/>
    <property type="evidence" value="ECO:0007669"/>
    <property type="project" value="TreeGrafter"/>
</dbReference>
<dbReference type="Pfam" id="PF14629">
    <property type="entry name" value="ORC4_C"/>
    <property type="match status" value="1"/>
</dbReference>
<evidence type="ECO:0000256" key="2">
    <source>
        <dbReference type="ARBA" id="ARBA00005334"/>
    </source>
</evidence>
<reference evidence="8" key="3">
    <citation type="submission" date="2018-05" db="EMBL/GenBank/DDBJ databases">
        <title>OgluRS3 (Oryza glumaepatula Reference Sequence Version 3).</title>
        <authorList>
            <person name="Zhang J."/>
            <person name="Kudrna D."/>
            <person name="Lee S."/>
            <person name="Talag J."/>
            <person name="Welchert J."/>
            <person name="Wing R.A."/>
        </authorList>
    </citation>
    <scope>NUCLEOTIDE SEQUENCE [LARGE SCALE GENOMIC DNA]</scope>
</reference>
<keyword evidence="9" id="KW-1185">Reference proteome</keyword>
<dbReference type="AlphaFoldDB" id="A0A0D9YD88"/>
<dbReference type="InterPro" id="IPR016527">
    <property type="entry name" value="ORC4"/>
</dbReference>
<dbReference type="SUPFAM" id="SSF52540">
    <property type="entry name" value="P-loop containing nucleoside triphosphate hydrolases"/>
    <property type="match status" value="1"/>
</dbReference>
<evidence type="ECO:0000256" key="6">
    <source>
        <dbReference type="PIRNR" id="PIRNR007858"/>
    </source>
</evidence>
<keyword evidence="3 6" id="KW-0235">DNA replication</keyword>
<comment type="function">
    <text evidence="6">Component of the origin recognition complex (ORC) that binds origins of replication.</text>
</comment>
<evidence type="ECO:0000313" key="9">
    <source>
        <dbReference type="Proteomes" id="UP000026961"/>
    </source>
</evidence>
<comment type="subcellular location">
    <subcellularLocation>
        <location evidence="1 6">Nucleus</location>
    </subcellularLocation>
</comment>
<dbReference type="EnsemblPlants" id="OGLUM01G30650.1">
    <property type="protein sequence ID" value="OGLUM01G30650.1"/>
    <property type="gene ID" value="OGLUM01G30650"/>
</dbReference>
<evidence type="ECO:0000259" key="7">
    <source>
        <dbReference type="Pfam" id="PF14629"/>
    </source>
</evidence>
<keyword evidence="5 6" id="KW-0539">Nucleus</keyword>
<dbReference type="Proteomes" id="UP000026961">
    <property type="component" value="Chromosome 1"/>
</dbReference>
<dbReference type="GO" id="GO:0005664">
    <property type="term" value="C:nuclear origin of replication recognition complex"/>
    <property type="evidence" value="ECO:0007669"/>
    <property type="project" value="TreeGrafter"/>
</dbReference>
<dbReference type="InterPro" id="IPR032705">
    <property type="entry name" value="ORC4_C"/>
</dbReference>
<dbReference type="GO" id="GO:0009744">
    <property type="term" value="P:response to sucrose"/>
    <property type="evidence" value="ECO:0007669"/>
    <property type="project" value="EnsemblPlants"/>
</dbReference>
<protein>
    <recommendedName>
        <fullName evidence="6">Origin of replication complex subunit 4</fullName>
    </recommendedName>
</protein>
<reference evidence="8" key="2">
    <citation type="submission" date="2015-04" db="UniProtKB">
        <authorList>
            <consortium name="EnsemblPlants"/>
        </authorList>
    </citation>
    <scope>IDENTIFICATION</scope>
</reference>
<proteinExistence type="inferred from homology"/>
<evidence type="ECO:0000256" key="3">
    <source>
        <dbReference type="ARBA" id="ARBA00022705"/>
    </source>
</evidence>
<dbReference type="PIRSF" id="PIRSF007858">
    <property type="entry name" value="ORC4"/>
    <property type="match status" value="1"/>
</dbReference>
<evidence type="ECO:0000256" key="1">
    <source>
        <dbReference type="ARBA" id="ARBA00004123"/>
    </source>
</evidence>
<evidence type="ECO:0000256" key="5">
    <source>
        <dbReference type="ARBA" id="ARBA00023242"/>
    </source>
</evidence>
<dbReference type="Gene3D" id="3.40.50.300">
    <property type="entry name" value="P-loop containing nucleotide triphosphate hydrolases"/>
    <property type="match status" value="1"/>
</dbReference>
<accession>A0A0D9YD88</accession>
<name>A0A0D9YD88_9ORYZ</name>
<dbReference type="PANTHER" id="PTHR12087:SF0">
    <property type="entry name" value="ORIGIN RECOGNITION COMPLEX SUBUNIT 4"/>
    <property type="match status" value="1"/>
</dbReference>
<evidence type="ECO:0000313" key="8">
    <source>
        <dbReference type="EnsemblPlants" id="OGLUM01G30650.1"/>
    </source>
</evidence>
<dbReference type="eggNOG" id="KOG2228">
    <property type="taxonomic scope" value="Eukaryota"/>
</dbReference>
<dbReference type="PANTHER" id="PTHR12087">
    <property type="entry name" value="ORIGIN RECOGNITION COMPLEX SUBUNIT 4"/>
    <property type="match status" value="1"/>
</dbReference>
<dbReference type="Gramene" id="OGLUM01G30650.1">
    <property type="protein sequence ID" value="OGLUM01G30650.1"/>
    <property type="gene ID" value="OGLUM01G30650"/>
</dbReference>
<dbReference type="InterPro" id="IPR027417">
    <property type="entry name" value="P-loop_NTPase"/>
</dbReference>
<comment type="similarity">
    <text evidence="2 6">Belongs to the ORC4 family.</text>
</comment>
<sequence>MAAAAAAAAASVASQAQAVLRGRLCDQAVVHSALRSSPDTNYSKLKYLVASSVSEACNNSVLLLGPRGCGKAAVRFSFLVYSSAPLSAVFSDAGVVFDEMCQWAIYDFTLWIRLNGMLHSDDNCATKASSDDNTEFMIDMLRECGLAHKTIIFVLEEFDLFAQGKQRLLYSLLDAMQSLTSQAVVIGVSCRLDADQLLEKRVRSRFSHRKLLFVPSSVDSLQRLMEHLLALPEDSPLPTKYVREYNARITSIFNDKKFKGILSSLTDADATTSHILRFLVVSYMDIDSGLLSMQSFMNALSSMQRQPKMDSLQDLSILELYILVCMNRLEDKEKSSYNFITIMKEYKSVQDAYKTSDKYSHTVCFRAFEHLLDRELISFADNRGRNQALEYRPVKLLISSRELAESLKLNTTCPAVLQKLLDRERYM</sequence>
<feature type="domain" description="Origin recognition complex subunit 4 C-terminal" evidence="7">
    <location>
        <begin position="224"/>
        <end position="406"/>
    </location>
</feature>
<dbReference type="GO" id="GO:0006270">
    <property type="term" value="P:DNA replication initiation"/>
    <property type="evidence" value="ECO:0007669"/>
    <property type="project" value="TreeGrafter"/>
</dbReference>
<organism evidence="8">
    <name type="scientific">Oryza glumipatula</name>
    <dbReference type="NCBI Taxonomy" id="40148"/>
    <lineage>
        <taxon>Eukaryota</taxon>
        <taxon>Viridiplantae</taxon>
        <taxon>Streptophyta</taxon>
        <taxon>Embryophyta</taxon>
        <taxon>Tracheophyta</taxon>
        <taxon>Spermatophyta</taxon>
        <taxon>Magnoliopsida</taxon>
        <taxon>Liliopsida</taxon>
        <taxon>Poales</taxon>
        <taxon>Poaceae</taxon>
        <taxon>BOP clade</taxon>
        <taxon>Oryzoideae</taxon>
        <taxon>Oryzeae</taxon>
        <taxon>Oryzinae</taxon>
        <taxon>Oryza</taxon>
    </lineage>
</organism>
<dbReference type="STRING" id="40148.A0A0D9YD88"/>
<keyword evidence="4 6" id="KW-0238">DNA-binding</keyword>
<reference evidence="8" key="1">
    <citation type="submission" date="2013-08" db="EMBL/GenBank/DDBJ databases">
        <title>Oryza genome evolution.</title>
        <authorList>
            <person name="Wing R.A."/>
            <person name="Panaud O."/>
            <person name="Oliveira A.C."/>
        </authorList>
    </citation>
    <scope>NUCLEOTIDE SEQUENCE</scope>
</reference>
<evidence type="ECO:0000256" key="4">
    <source>
        <dbReference type="ARBA" id="ARBA00023125"/>
    </source>
</evidence>